<evidence type="ECO:0000313" key="2">
    <source>
        <dbReference type="EMBL" id="MDT0621490.1"/>
    </source>
</evidence>
<comment type="caution">
    <text evidence="2">The sequence shown here is derived from an EMBL/GenBank/DDBJ whole genome shotgun (WGS) entry which is preliminary data.</text>
</comment>
<protein>
    <recommendedName>
        <fullName evidence="4">GP-PDE domain-containing protein</fullName>
    </recommendedName>
</protein>
<proteinExistence type="predicted"/>
<accession>A0ABU3BH88</accession>
<dbReference type="InterPro" id="IPR017946">
    <property type="entry name" value="PLC-like_Pdiesterase_TIM-brl"/>
</dbReference>
<evidence type="ECO:0000256" key="1">
    <source>
        <dbReference type="SAM" id="SignalP"/>
    </source>
</evidence>
<organism evidence="2 3">
    <name type="scientific">Croceitalea vernalis</name>
    <dbReference type="NCBI Taxonomy" id="3075599"/>
    <lineage>
        <taxon>Bacteria</taxon>
        <taxon>Pseudomonadati</taxon>
        <taxon>Bacteroidota</taxon>
        <taxon>Flavobacteriia</taxon>
        <taxon>Flavobacteriales</taxon>
        <taxon>Flavobacteriaceae</taxon>
        <taxon>Croceitalea</taxon>
    </lineage>
</organism>
<sequence>MLLLKKFTGFLLCIALCSGFAQDGEKDKGDLVINSHGFNVKKRSGFVLNGINESVERGLTLIHFNNANTIEFKSFDTYGSPDALNELTDILKNMLADKASFAILAHDSAVKGALANAKELAQMGFVQLSTLKSRQAYIMYSLNAAIEETVDDNTVSQTIQIPKSLSDKRVYFPKITYEFEPRNDRYIAHAGGEVNGIKSTNSKEALDENYKKGFRLFELDIIKTSDGKLVAAHDWRMWSRFTDFSGSLPPSHEEFMKRKIYGDYTTLDMKGINTWFAEHPDAILITDKLNDPVSFAAAFVDKSRLIMELFSMMSMDEASRKGINIMISQEPLLSLKGDKINYLKVNNIKHAAVSRRIIKGQTKLMLQLKEYGIKVYVYNVNFDPGKDELYVQENEIGLVYGMYADKWVFD</sequence>
<evidence type="ECO:0008006" key="4">
    <source>
        <dbReference type="Google" id="ProtNLM"/>
    </source>
</evidence>
<reference evidence="2 3" key="1">
    <citation type="submission" date="2023-09" db="EMBL/GenBank/DDBJ databases">
        <authorList>
            <person name="Rey-Velasco X."/>
        </authorList>
    </citation>
    <scope>NUCLEOTIDE SEQUENCE [LARGE SCALE GENOMIC DNA]</scope>
    <source>
        <strain evidence="2 3">P007</strain>
    </source>
</reference>
<dbReference type="Proteomes" id="UP001250662">
    <property type="component" value="Unassembled WGS sequence"/>
</dbReference>
<keyword evidence="3" id="KW-1185">Reference proteome</keyword>
<dbReference type="EMBL" id="JAVRHU010000002">
    <property type="protein sequence ID" value="MDT0621490.1"/>
    <property type="molecule type" value="Genomic_DNA"/>
</dbReference>
<dbReference type="SUPFAM" id="SSF51695">
    <property type="entry name" value="PLC-like phosphodiesterases"/>
    <property type="match status" value="1"/>
</dbReference>
<feature type="signal peptide" evidence="1">
    <location>
        <begin position="1"/>
        <end position="23"/>
    </location>
</feature>
<gene>
    <name evidence="2" type="ORF">RM520_07630</name>
</gene>
<dbReference type="RefSeq" id="WP_311387561.1">
    <property type="nucleotide sequence ID" value="NZ_JAVRHU010000002.1"/>
</dbReference>
<keyword evidence="1" id="KW-0732">Signal</keyword>
<evidence type="ECO:0000313" key="3">
    <source>
        <dbReference type="Proteomes" id="UP001250662"/>
    </source>
</evidence>
<name>A0ABU3BH88_9FLAO</name>
<dbReference type="Gene3D" id="3.20.20.190">
    <property type="entry name" value="Phosphatidylinositol (PI) phosphodiesterase"/>
    <property type="match status" value="1"/>
</dbReference>
<feature type="chain" id="PRO_5047140319" description="GP-PDE domain-containing protein" evidence="1">
    <location>
        <begin position="24"/>
        <end position="410"/>
    </location>
</feature>